<evidence type="ECO:0000313" key="1">
    <source>
        <dbReference type="EMBL" id="RFT06328.1"/>
    </source>
</evidence>
<dbReference type="AlphaFoldDB" id="A0A3E2B2R0"/>
<accession>A0A3E2B2R0</accession>
<proteinExistence type="predicted"/>
<gene>
    <name evidence="1" type="ORF">DV520_08000</name>
</gene>
<dbReference type="EMBL" id="QQRQ01000012">
    <property type="protein sequence ID" value="RFT06328.1"/>
    <property type="molecule type" value="Genomic_DNA"/>
</dbReference>
<dbReference type="Proteomes" id="UP000260649">
    <property type="component" value="Unassembled WGS sequence"/>
</dbReference>
<keyword evidence="2" id="KW-1185">Reference proteome</keyword>
<evidence type="ECO:0000313" key="2">
    <source>
        <dbReference type="Proteomes" id="UP000260649"/>
    </source>
</evidence>
<name>A0A3E2B2R0_9FIRM</name>
<sequence>MDGVQLQGVATFHQPLHCLAIVGEPKNLPPSATDAVSDQATARYLLALLRHVIRAHFLNTSLFFPAKNPQDESLQALE</sequence>
<comment type="caution">
    <text evidence="1">The sequence shown here is derived from an EMBL/GenBank/DDBJ whole genome shotgun (WGS) entry which is preliminary data.</text>
</comment>
<organism evidence="1 2">
    <name type="scientific">Evtepia gabavorous</name>
    <dbReference type="NCBI Taxonomy" id="2211183"/>
    <lineage>
        <taxon>Bacteria</taxon>
        <taxon>Bacillati</taxon>
        <taxon>Bacillota</taxon>
        <taxon>Clostridia</taxon>
        <taxon>Eubacteriales</taxon>
        <taxon>Evtepia</taxon>
    </lineage>
</organism>
<protein>
    <submittedName>
        <fullName evidence="1">Uncharacterized protein</fullName>
    </submittedName>
</protein>
<reference evidence="1 2" key="1">
    <citation type="submission" date="2018-07" db="EMBL/GenBank/DDBJ databases">
        <title>GABA Modulating Bacteria of the Human Gut Microbiota.</title>
        <authorList>
            <person name="Strandwitz P."/>
            <person name="Kim K.H."/>
            <person name="Terekhova D."/>
            <person name="Liu J.K."/>
            <person name="Sharma A."/>
            <person name="Levering J."/>
            <person name="Mcdonald D."/>
            <person name="Dietrich D."/>
            <person name="Ramadhar T.R."/>
            <person name="Lekbua A."/>
            <person name="Mroue N."/>
            <person name="Liston C."/>
            <person name="Stewart E.J."/>
            <person name="Dubin M.J."/>
            <person name="Zengler K."/>
            <person name="Knight R."/>
            <person name="Gilbert J.A."/>
            <person name="Clardy J."/>
            <person name="Lewis K."/>
        </authorList>
    </citation>
    <scope>NUCLEOTIDE SEQUENCE [LARGE SCALE GENOMIC DNA]</scope>
    <source>
        <strain evidence="1 2">KLE1738</strain>
    </source>
</reference>